<reference evidence="7" key="1">
    <citation type="journal article" date="2017" name="Gigascience">
        <title>The genome draft of coconut (Cocos nucifera).</title>
        <authorList>
            <person name="Xiao Y."/>
            <person name="Xu P."/>
            <person name="Fan H."/>
            <person name="Baudouin L."/>
            <person name="Xia W."/>
            <person name="Bocs S."/>
            <person name="Xu J."/>
            <person name="Li Q."/>
            <person name="Guo A."/>
            <person name="Zhou L."/>
            <person name="Li J."/>
            <person name="Wu Y."/>
            <person name="Ma Z."/>
            <person name="Armero A."/>
            <person name="Issali A.E."/>
            <person name="Liu N."/>
            <person name="Peng M."/>
            <person name="Yang Y."/>
        </authorList>
    </citation>
    <scope>NUCLEOTIDE SEQUENCE</scope>
    <source>
        <tissue evidence="7">Spear leaf of Hainan Tall coconut</tissue>
    </source>
</reference>
<dbReference type="EMBL" id="CM017873">
    <property type="protein sequence ID" value="KAG1331983.1"/>
    <property type="molecule type" value="Genomic_DNA"/>
</dbReference>
<feature type="domain" description="Ubiquitin-like protease family profile" evidence="6">
    <location>
        <begin position="230"/>
        <end position="332"/>
    </location>
</feature>
<dbReference type="InterPro" id="IPR038765">
    <property type="entry name" value="Papain-like_cys_pep_sf"/>
</dbReference>
<keyword evidence="3" id="KW-0378">Hydrolase</keyword>
<evidence type="ECO:0000259" key="6">
    <source>
        <dbReference type="Pfam" id="PF02902"/>
    </source>
</evidence>
<dbReference type="Pfam" id="PF02902">
    <property type="entry name" value="Peptidase_C48"/>
    <property type="match status" value="1"/>
</dbReference>
<feature type="coiled-coil region" evidence="4">
    <location>
        <begin position="82"/>
        <end position="109"/>
    </location>
</feature>
<dbReference type="SUPFAM" id="SSF54001">
    <property type="entry name" value="Cysteine proteinases"/>
    <property type="match status" value="1"/>
</dbReference>
<evidence type="ECO:0000256" key="5">
    <source>
        <dbReference type="SAM" id="MobiDB-lite"/>
    </source>
</evidence>
<evidence type="ECO:0000256" key="1">
    <source>
        <dbReference type="ARBA" id="ARBA00005234"/>
    </source>
</evidence>
<accession>A0A8K0MXY0</accession>
<comment type="caution">
    <text evidence="7">The sequence shown here is derived from an EMBL/GenBank/DDBJ whole genome shotgun (WGS) entry which is preliminary data.</text>
</comment>
<name>A0A8K0MXY0_COCNU</name>
<evidence type="ECO:0000256" key="3">
    <source>
        <dbReference type="ARBA" id="ARBA00022801"/>
    </source>
</evidence>
<dbReference type="Gene3D" id="3.40.395.10">
    <property type="entry name" value="Adenoviral Proteinase, Chain A"/>
    <property type="match status" value="1"/>
</dbReference>
<reference evidence="7" key="2">
    <citation type="submission" date="2019-07" db="EMBL/GenBank/DDBJ databases">
        <authorList>
            <person name="Yang Y."/>
            <person name="Bocs S."/>
            <person name="Baudouin L."/>
        </authorList>
    </citation>
    <scope>NUCLEOTIDE SEQUENCE</scope>
    <source>
        <tissue evidence="7">Spear leaf of Hainan Tall coconut</tissue>
    </source>
</reference>
<evidence type="ECO:0000256" key="2">
    <source>
        <dbReference type="ARBA" id="ARBA00022670"/>
    </source>
</evidence>
<proteinExistence type="inferred from homology"/>
<evidence type="ECO:0000313" key="7">
    <source>
        <dbReference type="EMBL" id="KAG1331983.1"/>
    </source>
</evidence>
<keyword evidence="8" id="KW-1185">Reference proteome</keyword>
<keyword evidence="4" id="KW-0175">Coiled coil</keyword>
<dbReference type="Proteomes" id="UP000797356">
    <property type="component" value="Chromosome 2"/>
</dbReference>
<dbReference type="GO" id="GO:0006508">
    <property type="term" value="P:proteolysis"/>
    <property type="evidence" value="ECO:0007669"/>
    <property type="project" value="UniProtKB-KW"/>
</dbReference>
<evidence type="ECO:0000256" key="4">
    <source>
        <dbReference type="SAM" id="Coils"/>
    </source>
</evidence>
<comment type="similarity">
    <text evidence="1">Belongs to the peptidase C48 family.</text>
</comment>
<feature type="region of interest" description="Disordered" evidence="5">
    <location>
        <begin position="116"/>
        <end position="137"/>
    </location>
</feature>
<organism evidence="7 8">
    <name type="scientific">Cocos nucifera</name>
    <name type="common">Coconut palm</name>
    <dbReference type="NCBI Taxonomy" id="13894"/>
    <lineage>
        <taxon>Eukaryota</taxon>
        <taxon>Viridiplantae</taxon>
        <taxon>Streptophyta</taxon>
        <taxon>Embryophyta</taxon>
        <taxon>Tracheophyta</taxon>
        <taxon>Spermatophyta</taxon>
        <taxon>Magnoliopsida</taxon>
        <taxon>Liliopsida</taxon>
        <taxon>Arecaceae</taxon>
        <taxon>Arecoideae</taxon>
        <taxon>Cocoseae</taxon>
        <taxon>Attaleinae</taxon>
        <taxon>Cocos</taxon>
    </lineage>
</organism>
<sequence length="338" mass="39318">MSKVSHHFDDLSQLGAIDWTSVIKDLILFGLIEIAECLRSEKPVQAKRYDKSGECYSPYVKGAVAYQFKRKFYGTKNMCAIYAQMRTELEEVKKRLVIAENLLNLLLKQEDIANKENDKGEEGDDGEEVEGLWEEEPRTEKKREVVYINEHGGSIIRSHVHDLLINQMIVDDIIDDGQEFLINNWREHPERYHKCLISSIMIVGMCITSPSPFHELASTAGSQIFEENSDKEKKEFRFLFTIINLDNAYWHLVVVDMEKKVLMHLNSIKCNAKYKASARKWQKIINPMFHIFCDKKEVMKRDMVETDECPSQPSGSLDCSLCYLKYMNFLARKDMLDH</sequence>
<evidence type="ECO:0000313" key="8">
    <source>
        <dbReference type="Proteomes" id="UP000797356"/>
    </source>
</evidence>
<dbReference type="GO" id="GO:0008234">
    <property type="term" value="F:cysteine-type peptidase activity"/>
    <property type="evidence" value="ECO:0007669"/>
    <property type="project" value="InterPro"/>
</dbReference>
<dbReference type="AlphaFoldDB" id="A0A8K0MXY0"/>
<dbReference type="InterPro" id="IPR003653">
    <property type="entry name" value="Peptidase_C48_C"/>
</dbReference>
<feature type="compositionally biased region" description="Acidic residues" evidence="5">
    <location>
        <begin position="121"/>
        <end position="134"/>
    </location>
</feature>
<protein>
    <recommendedName>
        <fullName evidence="6">Ubiquitin-like protease family profile domain-containing protein</fullName>
    </recommendedName>
</protein>
<gene>
    <name evidence="7" type="ORF">COCNU_02G019510</name>
</gene>
<dbReference type="OrthoDB" id="1305603at2759"/>
<keyword evidence="2" id="KW-0645">Protease</keyword>